<dbReference type="EMBL" id="JAEFBJ010000006">
    <property type="protein sequence ID" value="KAG7599278.1"/>
    <property type="molecule type" value="Genomic_DNA"/>
</dbReference>
<evidence type="ECO:0008006" key="4">
    <source>
        <dbReference type="Google" id="ProtNLM"/>
    </source>
</evidence>
<reference evidence="2 3" key="1">
    <citation type="submission" date="2020-12" db="EMBL/GenBank/DDBJ databases">
        <title>Concerted genomic and epigenomic changes stabilize Arabidopsis allopolyploids.</title>
        <authorList>
            <person name="Chen Z."/>
        </authorList>
    </citation>
    <scope>NUCLEOTIDE SEQUENCE [LARGE SCALE GENOMIC DNA]</scope>
    <source>
        <strain evidence="2">As9502</strain>
        <tissue evidence="2">Leaf</tissue>
    </source>
</reference>
<comment type="caution">
    <text evidence="2">The sequence shown here is derived from an EMBL/GenBank/DDBJ whole genome shotgun (WGS) entry which is preliminary data.</text>
</comment>
<evidence type="ECO:0000256" key="1">
    <source>
        <dbReference type="SAM" id="MobiDB-lite"/>
    </source>
</evidence>
<evidence type="ECO:0000313" key="3">
    <source>
        <dbReference type="Proteomes" id="UP000694251"/>
    </source>
</evidence>
<evidence type="ECO:0000313" key="2">
    <source>
        <dbReference type="EMBL" id="KAG7599278.1"/>
    </source>
</evidence>
<proteinExistence type="predicted"/>
<organism evidence="2 3">
    <name type="scientific">Arabidopsis suecica</name>
    <name type="common">Swedish thale-cress</name>
    <name type="synonym">Cardaminopsis suecica</name>
    <dbReference type="NCBI Taxonomy" id="45249"/>
    <lineage>
        <taxon>Eukaryota</taxon>
        <taxon>Viridiplantae</taxon>
        <taxon>Streptophyta</taxon>
        <taxon>Embryophyta</taxon>
        <taxon>Tracheophyta</taxon>
        <taxon>Spermatophyta</taxon>
        <taxon>Magnoliopsida</taxon>
        <taxon>eudicotyledons</taxon>
        <taxon>Gunneridae</taxon>
        <taxon>Pentapetalae</taxon>
        <taxon>rosids</taxon>
        <taxon>malvids</taxon>
        <taxon>Brassicales</taxon>
        <taxon>Brassicaceae</taxon>
        <taxon>Camelineae</taxon>
        <taxon>Arabidopsis</taxon>
    </lineage>
</organism>
<gene>
    <name evidence="2" type="ORF">ISN44_As06g034670</name>
</gene>
<accession>A0A8T2CFY4</accession>
<protein>
    <recommendedName>
        <fullName evidence="4">Reverse transcriptase zinc-binding domain-containing protein</fullName>
    </recommendedName>
</protein>
<keyword evidence="3" id="KW-1185">Reference proteome</keyword>
<name>A0A8T2CFY4_ARASU</name>
<dbReference type="Proteomes" id="UP000694251">
    <property type="component" value="Chromosome 6"/>
</dbReference>
<dbReference type="AlphaFoldDB" id="A0A8T2CFY4"/>
<sequence length="345" mass="38486">MHVSPLCCLCSSKVETRDHLLLSYVYSRAIWSMELTRFRLSPSPFQNWEVLMCWTGGRNHTSPSTLRKLVTQAIIYATWKQRNNMLHNSQVMLPACHGLFLEDRAAVDNLNIARPSLPTIDHLQLVLPCLGLISNRHSNSTRVVLSNSKGTLQPESCTPLTEARSPAPMEWSRGSNATVTNHPKKTGRDFLLHPSMCTPSCTGRILKIVHCHQTRLPAYPSHYGRWAQTTHNVFGSDTTCHGLFSEDRAAVDNLNITRPSLPNIDHLQLVSPYLGLISDRHLNSIRVVLSNSEGTLQPESCTPLTKARTLAVVEWPSESNATVTNCPKKTGRDRLPSSKLLTVKS</sequence>
<feature type="region of interest" description="Disordered" evidence="1">
    <location>
        <begin position="154"/>
        <end position="182"/>
    </location>
</feature>